<dbReference type="Pfam" id="PF03929">
    <property type="entry name" value="PepSY_TM"/>
    <property type="match status" value="1"/>
</dbReference>
<sequence length="368" mass="42941">MMHNYIFKKILVNTHLYIGLILGLVITLICVSGSAIVYKPELEKLSVKKLAFVEPSDRIVPLQYLLDNVRKKYPQLTISNMVLYGGKDCAYSFRATSPDEKGRIQVYVNQYTGEVLGIDRYRHKIFQWLYDLHVKLLLKKNGVVWVAVFDFLLIFLIVSGLFLYPSKKIFNFRQGEKPGVRCYRLHIVIGLFTALFLFLIAFTGCYFGFKKEFHTVFESVSSGKALQPAPKVEEYSGQWISLDAIMDIACKEFTEGRPMMIFFPKDNKSVFSVRMYHRGDFERTGSNHIYIHPITGKVVKLNLWKEKPTPEKLTRSMYFIHFGTFWGHYSRILWIFIGLVVPFLYFTGFYAWWSKLKRRQNTPYSAPP</sequence>
<name>A0ABR6KLW9_9BACT</name>
<dbReference type="InterPro" id="IPR025711">
    <property type="entry name" value="PepSY"/>
</dbReference>
<dbReference type="Pfam" id="PF03413">
    <property type="entry name" value="PepSY"/>
    <property type="match status" value="1"/>
</dbReference>
<dbReference type="PANTHER" id="PTHR34219">
    <property type="entry name" value="IRON-REGULATED INNER MEMBRANE PROTEIN-RELATED"/>
    <property type="match status" value="1"/>
</dbReference>
<keyword evidence="1" id="KW-0812">Transmembrane</keyword>
<dbReference type="RefSeq" id="WP_183670876.1">
    <property type="nucleotide sequence ID" value="NZ_BMPB01000013.1"/>
</dbReference>
<proteinExistence type="predicted"/>
<keyword evidence="1" id="KW-0472">Membrane</keyword>
<feature type="domain" description="PepSY" evidence="2">
    <location>
        <begin position="61"/>
        <end position="118"/>
    </location>
</feature>
<evidence type="ECO:0000259" key="2">
    <source>
        <dbReference type="Pfam" id="PF03413"/>
    </source>
</evidence>
<reference evidence="3 4" key="1">
    <citation type="submission" date="2020-08" db="EMBL/GenBank/DDBJ databases">
        <title>Genomic Encyclopedia of Type Strains, Phase IV (KMG-IV): sequencing the most valuable type-strain genomes for metagenomic binning, comparative biology and taxonomic classification.</title>
        <authorList>
            <person name="Goeker M."/>
        </authorList>
    </citation>
    <scope>NUCLEOTIDE SEQUENCE [LARGE SCALE GENOMIC DNA]</scope>
    <source>
        <strain evidence="3 4">DSM 102983</strain>
    </source>
</reference>
<accession>A0ABR6KLW9</accession>
<protein>
    <submittedName>
        <fullName evidence="3">Iron-regulated membrane protein</fullName>
    </submittedName>
</protein>
<evidence type="ECO:0000313" key="4">
    <source>
        <dbReference type="Proteomes" id="UP000533637"/>
    </source>
</evidence>
<keyword evidence="1" id="KW-1133">Transmembrane helix</keyword>
<evidence type="ECO:0000313" key="3">
    <source>
        <dbReference type="EMBL" id="MBB4622494.1"/>
    </source>
</evidence>
<dbReference type="InterPro" id="IPR005625">
    <property type="entry name" value="PepSY-ass_TM"/>
</dbReference>
<feature type="transmembrane region" description="Helical" evidence="1">
    <location>
        <begin position="185"/>
        <end position="209"/>
    </location>
</feature>
<keyword evidence="4" id="KW-1185">Reference proteome</keyword>
<organism evidence="3 4">
    <name type="scientific">Parabacteroides faecis</name>
    <dbReference type="NCBI Taxonomy" id="1217282"/>
    <lineage>
        <taxon>Bacteria</taxon>
        <taxon>Pseudomonadati</taxon>
        <taxon>Bacteroidota</taxon>
        <taxon>Bacteroidia</taxon>
        <taxon>Bacteroidales</taxon>
        <taxon>Tannerellaceae</taxon>
        <taxon>Parabacteroides</taxon>
    </lineage>
</organism>
<dbReference type="EMBL" id="JACHOC010000004">
    <property type="protein sequence ID" value="MBB4622494.1"/>
    <property type="molecule type" value="Genomic_DNA"/>
</dbReference>
<feature type="transmembrane region" description="Helical" evidence="1">
    <location>
        <begin position="332"/>
        <end position="353"/>
    </location>
</feature>
<dbReference type="Proteomes" id="UP000533637">
    <property type="component" value="Unassembled WGS sequence"/>
</dbReference>
<evidence type="ECO:0000256" key="1">
    <source>
        <dbReference type="SAM" id="Phobius"/>
    </source>
</evidence>
<gene>
    <name evidence="3" type="ORF">GGQ57_002394</name>
</gene>
<feature type="transmembrane region" description="Helical" evidence="1">
    <location>
        <begin position="142"/>
        <end position="164"/>
    </location>
</feature>
<comment type="caution">
    <text evidence="3">The sequence shown here is derived from an EMBL/GenBank/DDBJ whole genome shotgun (WGS) entry which is preliminary data.</text>
</comment>
<feature type="transmembrane region" description="Helical" evidence="1">
    <location>
        <begin position="16"/>
        <end position="38"/>
    </location>
</feature>